<evidence type="ECO:0000313" key="1">
    <source>
        <dbReference type="EMBL" id="MED6270936.1"/>
    </source>
</evidence>
<dbReference type="EMBL" id="JAHUTJ010017571">
    <property type="protein sequence ID" value="MED6270936.1"/>
    <property type="molecule type" value="Genomic_DNA"/>
</dbReference>
<comment type="caution">
    <text evidence="1">The sequence shown here is derived from an EMBL/GenBank/DDBJ whole genome shotgun (WGS) entry which is preliminary data.</text>
</comment>
<sequence length="95" mass="10776">MMVFMQIRKEVQEERTSWQPKALHHITPQCSCPPSDAASYTISLQPSATNLHTNLSPWIPTHSAWRSSSTPTRSSRIKITCTFSIIVSQTFLLVF</sequence>
<name>A0ABU7D713_9TELE</name>
<gene>
    <name evidence="1" type="ORF">CHARACLAT_015252</name>
</gene>
<evidence type="ECO:0000313" key="2">
    <source>
        <dbReference type="Proteomes" id="UP001352852"/>
    </source>
</evidence>
<protein>
    <submittedName>
        <fullName evidence="1">Uncharacterized protein</fullName>
    </submittedName>
</protein>
<dbReference type="Proteomes" id="UP001352852">
    <property type="component" value="Unassembled WGS sequence"/>
</dbReference>
<accession>A0ABU7D713</accession>
<proteinExistence type="predicted"/>
<organism evidence="1 2">
    <name type="scientific">Characodon lateralis</name>
    <dbReference type="NCBI Taxonomy" id="208331"/>
    <lineage>
        <taxon>Eukaryota</taxon>
        <taxon>Metazoa</taxon>
        <taxon>Chordata</taxon>
        <taxon>Craniata</taxon>
        <taxon>Vertebrata</taxon>
        <taxon>Euteleostomi</taxon>
        <taxon>Actinopterygii</taxon>
        <taxon>Neopterygii</taxon>
        <taxon>Teleostei</taxon>
        <taxon>Neoteleostei</taxon>
        <taxon>Acanthomorphata</taxon>
        <taxon>Ovalentaria</taxon>
        <taxon>Atherinomorphae</taxon>
        <taxon>Cyprinodontiformes</taxon>
        <taxon>Goodeidae</taxon>
        <taxon>Characodon</taxon>
    </lineage>
</organism>
<reference evidence="1 2" key="1">
    <citation type="submission" date="2021-06" db="EMBL/GenBank/DDBJ databases">
        <authorList>
            <person name="Palmer J.M."/>
        </authorList>
    </citation>
    <scope>NUCLEOTIDE SEQUENCE [LARGE SCALE GENOMIC DNA]</scope>
    <source>
        <strain evidence="1 2">CL_MEX2019</strain>
        <tissue evidence="1">Muscle</tissue>
    </source>
</reference>
<keyword evidence="2" id="KW-1185">Reference proteome</keyword>